<evidence type="ECO:0008006" key="8">
    <source>
        <dbReference type="Google" id="ProtNLM"/>
    </source>
</evidence>
<dbReference type="Pfam" id="PF01535">
    <property type="entry name" value="PPR"/>
    <property type="match status" value="2"/>
</dbReference>
<dbReference type="InterPro" id="IPR011990">
    <property type="entry name" value="TPR-like_helical_dom_sf"/>
</dbReference>
<dbReference type="PANTHER" id="PTHR47447">
    <property type="entry name" value="OS03G0856100 PROTEIN"/>
    <property type="match status" value="1"/>
</dbReference>
<feature type="region of interest" description="Disordered" evidence="6">
    <location>
        <begin position="1"/>
        <end position="25"/>
    </location>
</feature>
<dbReference type="PROSITE" id="PS51375">
    <property type="entry name" value="PPR"/>
    <property type="match status" value="4"/>
</dbReference>
<dbReference type="Pfam" id="PF13041">
    <property type="entry name" value="PPR_2"/>
    <property type="match status" value="1"/>
</dbReference>
<comment type="similarity">
    <text evidence="1">Belongs to the CCM1 family.</text>
</comment>
<organism>
    <name type="scientific">Serpula lacrymans var. lacrymans (strain S7.9)</name>
    <name type="common">Dry rot fungus</name>
    <dbReference type="NCBI Taxonomy" id="578457"/>
    <lineage>
        <taxon>Eukaryota</taxon>
        <taxon>Fungi</taxon>
        <taxon>Dikarya</taxon>
        <taxon>Basidiomycota</taxon>
        <taxon>Agaricomycotina</taxon>
        <taxon>Agaricomycetes</taxon>
        <taxon>Agaricomycetidae</taxon>
        <taxon>Boletales</taxon>
        <taxon>Coniophorineae</taxon>
        <taxon>Serpulaceae</taxon>
        <taxon>Serpula</taxon>
    </lineage>
</organism>
<dbReference type="HOGENOM" id="CLU_013696_0_0_1"/>
<comment type="function">
    <text evidence="3">Regulates mitochondrial small subunit maturation by controlling 15S rRNA 5'-end processing. Localizes to the 5' precursor of the 15S rRNA in a position that is subsequently occupied by mS47 in the mature yeast mtSSU. Uses structure and sequence-specific RNA recognition, binding to a single-stranded region of the precursor and specifically recognizing bases -6 to -1. The exchange of Ccm1 for mS47 is coupled to the irreversible removal of precursor rRNA that is accompanied by conformational changes of the mitoribosomal proteins uS5m and mS26. These conformational changes signal completion of 5'-end rRNA processing through protection of the mature 5'-end of the 15S rRNA and stabilization of mS47. The removal of the 5' precursor together with the dissociation of Ccm1 may be catalyzed by the 5'-3' exoribonuclease Pet127. Involved in the specific removal of group I introns in mitochondrial encoded transcripts.</text>
</comment>
<feature type="repeat" description="PPR" evidence="5">
    <location>
        <begin position="308"/>
        <end position="342"/>
    </location>
</feature>
<dbReference type="EMBL" id="GL945428">
    <property type="protein sequence ID" value="EGO31016.1"/>
    <property type="molecule type" value="Genomic_DNA"/>
</dbReference>
<keyword evidence="2" id="KW-0677">Repeat</keyword>
<dbReference type="PANTHER" id="PTHR47447:SF24">
    <property type="entry name" value="PENTATRICOPEPTIDE REPEAT-CONTAINING PROTEIN"/>
    <property type="match status" value="1"/>
</dbReference>
<dbReference type="InterPro" id="IPR002885">
    <property type="entry name" value="PPR_rpt"/>
</dbReference>
<evidence type="ECO:0000256" key="6">
    <source>
        <dbReference type="SAM" id="MobiDB-lite"/>
    </source>
</evidence>
<proteinExistence type="inferred from homology"/>
<sequence>MSNADTSSLLAEKLPSRGTSQIRQNDILQQTSSYPIETKTELKEGLDKINHSPLLSRHFRDRDNARTLAEEMAGTELPQRAYRVLVVANKLGCYFKPNHYESVVHRLASSKQWAFIPLLVSLGKKQCGRTSARLMDWRTRAFVESFQYAQLENILKDYENENIKPTSRTYHLLISGHLRNHNLVLAKQCMQSMIEAGHHVDASTHSVIVSVYRSLGPNIDVQTQALDVLHELDRQAATIVLNSVIQQRLDVQDLDGAIRYVKRFYQLSPLSADTQTQSPVVAGENPSVQIPPPTPPHSTSSSPSCYPDATTFSIFIKHMAQRHDLAGALQMLEHMVSAHIKPDPGTVATLVQVYCATDHHDYATTMVAKLCKSHDISIFLFSLLGLRCTSTLPINITEVPATVEIFNSLMHSLLRYRGLNGARIVLRVMRVNGIRPNESTIEVLMNYLDKVEHARPRELVRVLRHLSYASIQPTLRHVHIILRSILRREKFLLQGSGWNVTAAKLSSRRQDKSHYPTGRISDSLLDFDPLAGIQVPRHLRYHSLLRPLLLSLSRRRIRGDRATFALRMKHEAVSKTDLETAKEVFRFMVARGLRPNEYHYAALMEGYAQQGDLESAEDVMHSAAQAGVRPNVVMYTILIVGLARQGKPELAMRMFQSMISAAIRPDVPSIDAVTSAYFAVGAYRLARQLLVELWSHIRPFPKELRRVPLKELARIFRSYHETSSDESLKTLTKHAWSGYGFDIGRGLMKGGGRGDCELQGSPTWAGLQIQTDGVSK</sequence>
<dbReference type="KEGG" id="sla:SERLADRAFT_364747"/>
<gene>
    <name evidence="7" type="ORF">SERLADRAFT_364747</name>
</gene>
<dbReference type="Gene3D" id="1.25.40.10">
    <property type="entry name" value="Tetratricopeptide repeat domain"/>
    <property type="match status" value="4"/>
</dbReference>
<accession>F8NG46</accession>
<dbReference type="RefSeq" id="XP_007312900.1">
    <property type="nucleotide sequence ID" value="XM_007312838.1"/>
</dbReference>
<evidence type="ECO:0000256" key="1">
    <source>
        <dbReference type="ARBA" id="ARBA00006192"/>
    </source>
</evidence>
<evidence type="ECO:0000313" key="7">
    <source>
        <dbReference type="EMBL" id="EGO31016.1"/>
    </source>
</evidence>
<feature type="region of interest" description="Disordered" evidence="6">
    <location>
        <begin position="275"/>
        <end position="304"/>
    </location>
</feature>
<reference evidence="7" key="1">
    <citation type="submission" date="2011-04" db="EMBL/GenBank/DDBJ databases">
        <title>Evolution of plant cell wall degrading machinery underlies the functional diversity of forest fungi.</title>
        <authorList>
            <consortium name="US DOE Joint Genome Institute (JGI-PGF)"/>
            <person name="Eastwood D.C."/>
            <person name="Floudas D."/>
            <person name="Binder M."/>
            <person name="Majcherczyk A."/>
            <person name="Schneider P."/>
            <person name="Aerts A."/>
            <person name="Asiegbu F.O."/>
            <person name="Baker S.E."/>
            <person name="Barry K."/>
            <person name="Bendiksby M."/>
            <person name="Blumentritt M."/>
            <person name="Coutinho P.M."/>
            <person name="Cullen D."/>
            <person name="Cullen D."/>
            <person name="Gathman A."/>
            <person name="Goodell B."/>
            <person name="Henrissat B."/>
            <person name="Ihrmark K."/>
            <person name="Kauserud H."/>
            <person name="Kohler A."/>
            <person name="LaButti K."/>
            <person name="Lapidus A."/>
            <person name="Lavin J.L."/>
            <person name="Lee Y.-H."/>
            <person name="Lindquist E."/>
            <person name="Lilly W."/>
            <person name="Lucas S."/>
            <person name="Morin E."/>
            <person name="Murat C."/>
            <person name="Oguiza J.A."/>
            <person name="Park J."/>
            <person name="Pisabarro A.G."/>
            <person name="Riley R."/>
            <person name="Rosling A."/>
            <person name="Salamov A."/>
            <person name="Schmidt O."/>
            <person name="Schmutz J."/>
            <person name="Skrede I."/>
            <person name="Stenlid J."/>
            <person name="Wiebenga A."/>
            <person name="Xie X."/>
            <person name="Kues U."/>
            <person name="Hibbett D.S."/>
            <person name="Hoffmeister D."/>
            <person name="Hogberg N."/>
            <person name="Martin F."/>
            <person name="Grigoriev I.V."/>
            <person name="Watkinson S.C."/>
        </authorList>
    </citation>
    <scope>NUCLEOTIDE SEQUENCE</scope>
    <source>
        <strain evidence="7">S7.9</strain>
    </source>
</reference>
<protein>
    <recommendedName>
        <fullName evidence="8">Pentacotripeptide-repeat region of PRORP domain-containing protein</fullName>
    </recommendedName>
</protein>
<evidence type="ECO:0000256" key="4">
    <source>
        <dbReference type="ARBA" id="ARBA00044511"/>
    </source>
</evidence>
<dbReference type="AlphaFoldDB" id="F8NG46"/>
<dbReference type="OrthoDB" id="185373at2759"/>
<feature type="repeat" description="PPR" evidence="5">
    <location>
        <begin position="402"/>
        <end position="436"/>
    </location>
</feature>
<dbReference type="Proteomes" id="UP000008064">
    <property type="component" value="Unassembled WGS sequence"/>
</dbReference>
<evidence type="ECO:0000256" key="5">
    <source>
        <dbReference type="PROSITE-ProRule" id="PRU00708"/>
    </source>
</evidence>
<feature type="repeat" description="PPR" evidence="5">
    <location>
        <begin position="596"/>
        <end position="630"/>
    </location>
</feature>
<dbReference type="NCBIfam" id="TIGR00756">
    <property type="entry name" value="PPR"/>
    <property type="match status" value="3"/>
</dbReference>
<name>F8NG46_SERL9</name>
<comment type="subunit">
    <text evidence="4">Binds to mitochondrial small subunit 15S rRNA.</text>
</comment>
<evidence type="ECO:0000256" key="3">
    <source>
        <dbReference type="ARBA" id="ARBA00044493"/>
    </source>
</evidence>
<feature type="repeat" description="PPR" evidence="5">
    <location>
        <begin position="631"/>
        <end position="665"/>
    </location>
</feature>
<evidence type="ECO:0000256" key="2">
    <source>
        <dbReference type="ARBA" id="ARBA00022737"/>
    </source>
</evidence>
<dbReference type="GeneID" id="18810067"/>